<gene>
    <name evidence="1" type="ORF">MSIMFB_03226</name>
</gene>
<dbReference type="AntiFam" id="ANF00248">
    <property type="entry name" value="Shadow ORF (opposite ppsD)"/>
</dbReference>
<sequence length="90" mass="8909">MGFDRVDLVESDAGVGDGLSDDALLGRPVGGGEPVGGAVLVDRWTGDDGQYRVVVAAGVAEPFEHDHAGAFAPAGAVGGGGERFTPSIAS</sequence>
<organism evidence="1 2">
    <name type="scientific">Mycobacterium simulans</name>
    <dbReference type="NCBI Taxonomy" id="627089"/>
    <lineage>
        <taxon>Bacteria</taxon>
        <taxon>Bacillati</taxon>
        <taxon>Actinomycetota</taxon>
        <taxon>Actinomycetes</taxon>
        <taxon>Mycobacteriales</taxon>
        <taxon>Mycobacteriaceae</taxon>
        <taxon>Mycobacterium</taxon>
    </lineage>
</organism>
<accession>A0A7Z7ILF1</accession>
<protein>
    <submittedName>
        <fullName evidence="1">Uncharacterized protein</fullName>
    </submittedName>
</protein>
<dbReference type="Proteomes" id="UP000554965">
    <property type="component" value="Unassembled WGS sequence"/>
</dbReference>
<dbReference type="EMBL" id="OCTY01000002">
    <property type="protein sequence ID" value="SOJ55745.1"/>
    <property type="molecule type" value="Genomic_DNA"/>
</dbReference>
<dbReference type="AlphaFoldDB" id="A0A7Z7ILF1"/>
<comment type="caution">
    <text evidence="1">The sequence shown here is derived from an EMBL/GenBank/DDBJ whole genome shotgun (WGS) entry which is preliminary data.</text>
</comment>
<reference evidence="1 2" key="1">
    <citation type="submission" date="2017-10" db="EMBL/GenBank/DDBJ databases">
        <authorList>
            <consortium name="Urmite Genomes"/>
        </authorList>
    </citation>
    <scope>NUCLEOTIDE SEQUENCE [LARGE SCALE GENOMIC DNA]</scope>
    <source>
        <strain evidence="1 2">FB-527</strain>
    </source>
</reference>
<keyword evidence="2" id="KW-1185">Reference proteome</keyword>
<evidence type="ECO:0000313" key="1">
    <source>
        <dbReference type="EMBL" id="SOJ55745.1"/>
    </source>
</evidence>
<evidence type="ECO:0000313" key="2">
    <source>
        <dbReference type="Proteomes" id="UP000554965"/>
    </source>
</evidence>
<name>A0A7Z7ILF1_9MYCO</name>
<proteinExistence type="predicted"/>